<dbReference type="AlphaFoldDB" id="A0A914HWD4"/>
<evidence type="ECO:0000256" key="1">
    <source>
        <dbReference type="SAM" id="MobiDB-lite"/>
    </source>
</evidence>
<feature type="compositionally biased region" description="Polar residues" evidence="1">
    <location>
        <begin position="1"/>
        <end position="10"/>
    </location>
</feature>
<proteinExistence type="predicted"/>
<keyword evidence="2" id="KW-1185">Reference proteome</keyword>
<feature type="compositionally biased region" description="Basic and acidic residues" evidence="1">
    <location>
        <begin position="392"/>
        <end position="414"/>
    </location>
</feature>
<organism evidence="2 3">
    <name type="scientific">Globodera rostochiensis</name>
    <name type="common">Golden nematode worm</name>
    <name type="synonym">Heterodera rostochiensis</name>
    <dbReference type="NCBI Taxonomy" id="31243"/>
    <lineage>
        <taxon>Eukaryota</taxon>
        <taxon>Metazoa</taxon>
        <taxon>Ecdysozoa</taxon>
        <taxon>Nematoda</taxon>
        <taxon>Chromadorea</taxon>
        <taxon>Rhabditida</taxon>
        <taxon>Tylenchina</taxon>
        <taxon>Tylenchomorpha</taxon>
        <taxon>Tylenchoidea</taxon>
        <taxon>Heteroderidae</taxon>
        <taxon>Heteroderinae</taxon>
        <taxon>Globodera</taxon>
    </lineage>
</organism>
<reference evidence="3" key="1">
    <citation type="submission" date="2022-11" db="UniProtKB">
        <authorList>
            <consortium name="WormBaseParasite"/>
        </authorList>
    </citation>
    <scope>IDENTIFICATION</scope>
</reference>
<sequence>MADKAMNSNERNGDQQRERNGGSGRRRRRPLTNGVRTELKALIENAVLDSRSALLSTVFLPSPSEDDGGTLEDRQQQLFVRVSPQILLRNDEKTVFVDNLPPLCTAERLRKRATFFGRVVGVHMPQIGRIQRQVAQMIGGVWPAHSGFAFVQLASKTAAQRFCKRYSTNSRLKRLHHHHHGHKHGRKKTTTTTATKTGQETLGNQIVVNSNGDSKGQDVVSGHGLKETREQRLFPSPLADESGIVEMPNLPPLHPPSLVLASNLNTSTCSMWSGGSAEARFRCNSIAEESAMSESGNETDTQMGKRRDDEKASKSLRGGEAAVGTLSDRKRRRRRLMHRQTITHHQSLNALFRHIQVFPLKQYRELRTDYLRIKKTRMETLKKQLMGTAARKTGEEHSAKVEDDNEKMRANKEENGEEEGLNRRRSRRKSKRRGIRKLLGRAERAKTAEYEKNKAEVC</sequence>
<dbReference type="Proteomes" id="UP000887572">
    <property type="component" value="Unplaced"/>
</dbReference>
<accession>A0A914HWD4</accession>
<feature type="region of interest" description="Disordered" evidence="1">
    <location>
        <begin position="172"/>
        <end position="194"/>
    </location>
</feature>
<feature type="compositionally biased region" description="Basic and acidic residues" evidence="1">
    <location>
        <begin position="11"/>
        <end position="20"/>
    </location>
</feature>
<name>A0A914HWD4_GLORO</name>
<evidence type="ECO:0000313" key="3">
    <source>
        <dbReference type="WBParaSite" id="Gr19_v10_g5097.t1"/>
    </source>
</evidence>
<feature type="compositionally biased region" description="Basic residues" evidence="1">
    <location>
        <begin position="172"/>
        <end position="189"/>
    </location>
</feature>
<dbReference type="Gene3D" id="3.30.70.330">
    <property type="match status" value="1"/>
</dbReference>
<protein>
    <submittedName>
        <fullName evidence="3">RRM domain-containing protein</fullName>
    </submittedName>
</protein>
<dbReference type="InterPro" id="IPR012677">
    <property type="entry name" value="Nucleotide-bd_a/b_plait_sf"/>
</dbReference>
<feature type="compositionally biased region" description="Polar residues" evidence="1">
    <location>
        <begin position="292"/>
        <end position="302"/>
    </location>
</feature>
<dbReference type="SUPFAM" id="SSF54928">
    <property type="entry name" value="RNA-binding domain, RBD"/>
    <property type="match status" value="1"/>
</dbReference>
<feature type="region of interest" description="Disordered" evidence="1">
    <location>
        <begin position="1"/>
        <end position="33"/>
    </location>
</feature>
<evidence type="ECO:0000313" key="2">
    <source>
        <dbReference type="Proteomes" id="UP000887572"/>
    </source>
</evidence>
<dbReference type="InterPro" id="IPR035979">
    <property type="entry name" value="RBD_domain_sf"/>
</dbReference>
<dbReference type="WBParaSite" id="Gr19_v10_g5097.t1">
    <property type="protein sequence ID" value="Gr19_v10_g5097.t1"/>
    <property type="gene ID" value="Gr19_v10_g5097"/>
</dbReference>
<dbReference type="CDD" id="cd00590">
    <property type="entry name" value="RRM_SF"/>
    <property type="match status" value="1"/>
</dbReference>
<feature type="region of interest" description="Disordered" evidence="1">
    <location>
        <begin position="386"/>
        <end position="440"/>
    </location>
</feature>
<feature type="compositionally biased region" description="Basic and acidic residues" evidence="1">
    <location>
        <begin position="303"/>
        <end position="313"/>
    </location>
</feature>
<feature type="region of interest" description="Disordered" evidence="1">
    <location>
        <begin position="288"/>
        <end position="332"/>
    </location>
</feature>
<feature type="compositionally biased region" description="Basic residues" evidence="1">
    <location>
        <begin position="423"/>
        <end position="439"/>
    </location>
</feature>
<dbReference type="GO" id="GO:0003676">
    <property type="term" value="F:nucleic acid binding"/>
    <property type="evidence" value="ECO:0007669"/>
    <property type="project" value="InterPro"/>
</dbReference>